<organism evidence="2 4">
    <name type="scientific">Vibrio owensii</name>
    <dbReference type="NCBI Taxonomy" id="696485"/>
    <lineage>
        <taxon>Bacteria</taxon>
        <taxon>Pseudomonadati</taxon>
        <taxon>Pseudomonadota</taxon>
        <taxon>Gammaproteobacteria</taxon>
        <taxon>Vibrionales</taxon>
        <taxon>Vibrionaceae</taxon>
        <taxon>Vibrio</taxon>
    </lineage>
</organism>
<dbReference type="Pfam" id="PF13469">
    <property type="entry name" value="Sulfotransfer_3"/>
    <property type="match status" value="1"/>
</dbReference>
<name>A0AAP9GGY7_9VIBR</name>
<proteinExistence type="predicted"/>
<dbReference type="Proteomes" id="UP000390336">
    <property type="component" value="Chromosome 2"/>
</dbReference>
<reference evidence="2 4" key="1">
    <citation type="journal article" date="2015" name="Genome Announc.">
        <title>Draft Genome Sequence of Vibrio owensii Strain SH-14, Which Causes Shrimp Acute Hepatopancreatic Necrosis Disease.</title>
        <authorList>
            <person name="Liu L."/>
            <person name="Xiao J."/>
            <person name="Xia X."/>
            <person name="Pan Y."/>
            <person name="Yan S."/>
            <person name="Wang Y."/>
        </authorList>
    </citation>
    <scope>NUCLEOTIDE SEQUENCE [LARGE SCALE GENOMIC DNA]</scope>
    <source>
        <strain evidence="2 4">SH14</strain>
    </source>
</reference>
<reference evidence="1 3" key="2">
    <citation type="submission" date="2018-10" db="EMBL/GenBank/DDBJ databases">
        <title>Whole Genome of Vibrio owensii strain 170502, isolated from Acute Hepatopancreatic Necrosis Disease (AHPND) shrimp.</title>
        <authorList>
            <person name="Yan M."/>
            <person name="Wang X."/>
            <person name="Wang Y."/>
        </authorList>
    </citation>
    <scope>NUCLEOTIDE SEQUENCE [LARGE SCALE GENOMIC DNA]</scope>
    <source>
        <strain evidence="1 3">1700302</strain>
    </source>
</reference>
<keyword evidence="3" id="KW-1185">Reference proteome</keyword>
<dbReference type="RefSeq" id="WP_054824506.1">
    <property type="nucleotide sequence ID" value="NZ_CP033138.1"/>
</dbReference>
<reference evidence="2" key="3">
    <citation type="submission" date="2019-11" db="EMBL/GenBank/DDBJ databases">
        <title>Complete genome sequence of Vibrio owensii SH-14 isolated from shrimp with acute hepatopancreatic necrosis diease.</title>
        <authorList>
            <person name="Liang X."/>
            <person name="Wang Y."/>
        </authorList>
    </citation>
    <scope>NUCLEOTIDE SEQUENCE</scope>
    <source>
        <strain evidence="2">SH14</strain>
    </source>
</reference>
<sequence length="289" mass="33265">MSMKETKPKVIYLIGAGRSGTTILATLLNNSNSIVNVGELHHLPDNIINEGLCSCGVKLIGCEKWSSVISKEITSIEYMKQKSSIDSHLNNIVNIFLPNRFKLFERVNTRLFQSLSKENGYKQVLDAAKFPGRALALSRISDLDTKFIYLVRDPRGVSYSFGKKVQTSKGIVSSCIYYNAINFLSEIYMRFFFKNSCIKVRYEDLLDNPEVVLKNIGLHLDEDLTSVSNKIRTDKYFSIGHIVGGNRLKESREVKLRFDNRWLNDMKPWRRKIIYFLTFPFNFINGYKL</sequence>
<dbReference type="AlphaFoldDB" id="A0AAP9GGY7"/>
<dbReference type="EMBL" id="CP033138">
    <property type="protein sequence ID" value="AYO17485.1"/>
    <property type="molecule type" value="Genomic_DNA"/>
</dbReference>
<protein>
    <submittedName>
        <fullName evidence="1">Sulfotransferase</fullName>
    </submittedName>
</protein>
<evidence type="ECO:0000313" key="4">
    <source>
        <dbReference type="Proteomes" id="UP000390336"/>
    </source>
</evidence>
<dbReference type="EMBL" id="CP045860">
    <property type="protein sequence ID" value="QGH49627.1"/>
    <property type="molecule type" value="Genomic_DNA"/>
</dbReference>
<evidence type="ECO:0000313" key="1">
    <source>
        <dbReference type="EMBL" id="AYO17485.1"/>
    </source>
</evidence>
<evidence type="ECO:0000313" key="2">
    <source>
        <dbReference type="EMBL" id="QGH49627.1"/>
    </source>
</evidence>
<gene>
    <name evidence="2" type="ORF">APZ19_21270</name>
    <name evidence="1" type="ORF">D0812_24280</name>
</gene>
<dbReference type="Gene3D" id="3.40.50.300">
    <property type="entry name" value="P-loop containing nucleotide triphosphate hydrolases"/>
    <property type="match status" value="1"/>
</dbReference>
<accession>A0AAP9GGY7</accession>
<dbReference type="Proteomes" id="UP000272136">
    <property type="component" value="Chromosome 2"/>
</dbReference>
<dbReference type="InterPro" id="IPR027417">
    <property type="entry name" value="P-loop_NTPase"/>
</dbReference>
<dbReference type="SUPFAM" id="SSF52540">
    <property type="entry name" value="P-loop containing nucleoside triphosphate hydrolases"/>
    <property type="match status" value="1"/>
</dbReference>
<evidence type="ECO:0000313" key="3">
    <source>
        <dbReference type="Proteomes" id="UP000272136"/>
    </source>
</evidence>